<dbReference type="GO" id="GO:0016787">
    <property type="term" value="F:hydrolase activity"/>
    <property type="evidence" value="ECO:0007669"/>
    <property type="project" value="UniProtKB-KW"/>
</dbReference>
<accession>A0A6L9MG88</accession>
<evidence type="ECO:0000256" key="1">
    <source>
        <dbReference type="ARBA" id="ARBA00001946"/>
    </source>
</evidence>
<comment type="cofactor">
    <cofactor evidence="1">
        <name>Mg(2+)</name>
        <dbReference type="ChEBI" id="CHEBI:18420"/>
    </cofactor>
</comment>
<dbReference type="PANTHER" id="PTHR43736">
    <property type="entry name" value="ADP-RIBOSE PYROPHOSPHATASE"/>
    <property type="match status" value="1"/>
</dbReference>
<dbReference type="InterPro" id="IPR015797">
    <property type="entry name" value="NUDIX_hydrolase-like_dom_sf"/>
</dbReference>
<organism evidence="5 6">
    <name type="scientific">Aurantimonas aggregata</name>
    <dbReference type="NCBI Taxonomy" id="2047720"/>
    <lineage>
        <taxon>Bacteria</taxon>
        <taxon>Pseudomonadati</taxon>
        <taxon>Pseudomonadota</taxon>
        <taxon>Alphaproteobacteria</taxon>
        <taxon>Hyphomicrobiales</taxon>
        <taxon>Aurantimonadaceae</taxon>
        <taxon>Aurantimonas</taxon>
    </lineage>
</organism>
<evidence type="ECO:0000313" key="6">
    <source>
        <dbReference type="Proteomes" id="UP000476332"/>
    </source>
</evidence>
<keyword evidence="2 3" id="KW-0378">Hydrolase</keyword>
<dbReference type="PRINTS" id="PR00502">
    <property type="entry name" value="NUDIXFAMILY"/>
</dbReference>
<dbReference type="InterPro" id="IPR020476">
    <property type="entry name" value="Nudix_hydrolase"/>
</dbReference>
<comment type="caution">
    <text evidence="5">The sequence shown here is derived from an EMBL/GenBank/DDBJ whole genome shotgun (WGS) entry which is preliminary data.</text>
</comment>
<dbReference type="AlphaFoldDB" id="A0A6L9MG88"/>
<dbReference type="SUPFAM" id="SSF55811">
    <property type="entry name" value="Nudix"/>
    <property type="match status" value="1"/>
</dbReference>
<keyword evidence="6" id="KW-1185">Reference proteome</keyword>
<dbReference type="PROSITE" id="PS51462">
    <property type="entry name" value="NUDIX"/>
    <property type="match status" value="1"/>
</dbReference>
<protein>
    <submittedName>
        <fullName evidence="5">NUDIX domain-containing protein</fullName>
    </submittedName>
</protein>
<evidence type="ECO:0000256" key="2">
    <source>
        <dbReference type="ARBA" id="ARBA00022801"/>
    </source>
</evidence>
<dbReference type="Gene3D" id="3.90.79.10">
    <property type="entry name" value="Nucleoside Triphosphate Pyrophosphohydrolase"/>
    <property type="match status" value="1"/>
</dbReference>
<dbReference type="RefSeq" id="WP_163043410.1">
    <property type="nucleotide sequence ID" value="NZ_JAAAMJ010000004.1"/>
</dbReference>
<dbReference type="Proteomes" id="UP000476332">
    <property type="component" value="Unassembled WGS sequence"/>
</dbReference>
<comment type="similarity">
    <text evidence="3">Belongs to the Nudix hydrolase family.</text>
</comment>
<dbReference type="Pfam" id="PF00293">
    <property type="entry name" value="NUDIX"/>
    <property type="match status" value="1"/>
</dbReference>
<evidence type="ECO:0000313" key="5">
    <source>
        <dbReference type="EMBL" id="NDV86658.1"/>
    </source>
</evidence>
<proteinExistence type="inferred from homology"/>
<feature type="domain" description="Nudix hydrolase" evidence="4">
    <location>
        <begin position="5"/>
        <end position="134"/>
    </location>
</feature>
<dbReference type="InterPro" id="IPR000086">
    <property type="entry name" value="NUDIX_hydrolase_dom"/>
</dbReference>
<dbReference type="EMBL" id="JAAAMJ010000004">
    <property type="protein sequence ID" value="NDV86658.1"/>
    <property type="molecule type" value="Genomic_DNA"/>
</dbReference>
<evidence type="ECO:0000256" key="3">
    <source>
        <dbReference type="RuleBase" id="RU003476"/>
    </source>
</evidence>
<name>A0A6L9MG88_9HYPH</name>
<sequence length="142" mass="15047">MLDRPTRPLLGVSLCLSGSGRILLVERSRDPFAGRLSLPGGGVDFGERLEVAARRELAEETGISTGTLRFVTLHEAIGGQFHAVIAVFAGALPADAVPQAGDDAARLHFLTLEEIEAAERVQRTTPGLAEIVEKAVNATLVH</sequence>
<dbReference type="InterPro" id="IPR020084">
    <property type="entry name" value="NUDIX_hydrolase_CS"/>
</dbReference>
<gene>
    <name evidence="5" type="ORF">GTW51_08085</name>
</gene>
<dbReference type="PANTHER" id="PTHR43736:SF1">
    <property type="entry name" value="DIHYDRONEOPTERIN TRIPHOSPHATE DIPHOSPHATASE"/>
    <property type="match status" value="1"/>
</dbReference>
<dbReference type="PROSITE" id="PS00893">
    <property type="entry name" value="NUDIX_BOX"/>
    <property type="match status" value="1"/>
</dbReference>
<reference evidence="5 6" key="1">
    <citation type="submission" date="2020-01" db="EMBL/GenBank/DDBJ databases">
        <title>Genomes of bacteria type strains.</title>
        <authorList>
            <person name="Chen J."/>
            <person name="Zhu S."/>
            <person name="Chen J."/>
        </authorList>
    </citation>
    <scope>NUCLEOTIDE SEQUENCE [LARGE SCALE GENOMIC DNA]</scope>
    <source>
        <strain evidence="5 6">KCTC 52919</strain>
    </source>
</reference>
<evidence type="ECO:0000259" key="4">
    <source>
        <dbReference type="PROSITE" id="PS51462"/>
    </source>
</evidence>